<dbReference type="Pfam" id="PF01624">
    <property type="entry name" value="MutS_I"/>
    <property type="match status" value="1"/>
</dbReference>
<dbReference type="InterPro" id="IPR007861">
    <property type="entry name" value="DNA_mismatch_repair_MutS_clamp"/>
</dbReference>
<dbReference type="SUPFAM" id="SSF52540">
    <property type="entry name" value="P-loop containing nucleoside triphosphate hydrolases"/>
    <property type="match status" value="1"/>
</dbReference>
<dbReference type="Gene3D" id="1.10.1420.10">
    <property type="match status" value="2"/>
</dbReference>
<dbReference type="GO" id="GO:0005829">
    <property type="term" value="C:cytosol"/>
    <property type="evidence" value="ECO:0007669"/>
    <property type="project" value="TreeGrafter"/>
</dbReference>
<comment type="similarity">
    <text evidence="1 7">Belongs to the DNA mismatch repair MutS family.</text>
</comment>
<dbReference type="InterPro" id="IPR007860">
    <property type="entry name" value="DNA_mmatch_repair_MutS_con_dom"/>
</dbReference>
<dbReference type="PROSITE" id="PS00486">
    <property type="entry name" value="DNA_MISMATCH_REPAIR_2"/>
    <property type="match status" value="1"/>
</dbReference>
<dbReference type="EMBL" id="UGQA01000001">
    <property type="protein sequence ID" value="STY94778.1"/>
    <property type="molecule type" value="Genomic_DNA"/>
</dbReference>
<dbReference type="GO" id="GO:0006298">
    <property type="term" value="P:mismatch repair"/>
    <property type="evidence" value="ECO:0007669"/>
    <property type="project" value="InterPro"/>
</dbReference>
<feature type="domain" description="DNA mismatch repair proteins mutS family" evidence="10">
    <location>
        <begin position="808"/>
        <end position="824"/>
    </location>
</feature>
<dbReference type="InterPro" id="IPR000432">
    <property type="entry name" value="DNA_mismatch_repair_MutS_C"/>
</dbReference>
<evidence type="ECO:0000259" key="10">
    <source>
        <dbReference type="PROSITE" id="PS00486"/>
    </source>
</evidence>
<dbReference type="Pfam" id="PF05192">
    <property type="entry name" value="MutS_III"/>
    <property type="match status" value="1"/>
</dbReference>
<dbReference type="GO" id="GO:0140664">
    <property type="term" value="F:ATP-dependent DNA damage sensor activity"/>
    <property type="evidence" value="ECO:0007669"/>
    <property type="project" value="InterPro"/>
</dbReference>
<comment type="function">
    <text evidence="7">This protein is involved in the repair of mismatches in DNA.</text>
</comment>
<reference evidence="11 12" key="1">
    <citation type="submission" date="2018-06" db="EMBL/GenBank/DDBJ databases">
        <authorList>
            <consortium name="Pathogen Informatics"/>
            <person name="Doyle S."/>
        </authorList>
    </citation>
    <scope>NUCLEOTIDE SEQUENCE [LARGE SCALE GENOMIC DNA]</scope>
    <source>
        <strain evidence="11 12">NCTC11091</strain>
    </source>
</reference>
<sequence length="984" mass="106877">MNTAAPSNTANSHLIDLSQHTPMMQQYLTLKADYPHALLLYRMGDFYELFFDDAKIAAQILGITLTKRGSDKQGNIIPMAGVPFHSADGYIARLINAGQTVVICEQVEEGTPDDKPSDKTHPQKTSKAKTNKKSTESTSKANQKLMARKVVRTLTAGTLTDDSLITHGQTPTVLALCFAKSPLAVGLAELDLSQGGIRASYLTANSLADMQHQLSAELMRYDPSEVLIDEALTDAWQTWLQDVLTQTSLNATTADKTVPIMRQPHSHFLLSNAEAHLTEHLNVTTLAGFGLADKPESIAAASVVLHYGKHTQQADLAHISHIRLEQAADFLQLDAISQQNLEIFKPVLASGVTLLSVIDHCRTPMGKRALVHHLHRPLLNITLINRRLDAVEQLMALPPSDFAALCQTLSAIGDIERIGGRIGLGSAKPTDLVKLRQSLLDATTLSGQLAMWFGDLIATHTTLNADTPLLPMLAKQLPEVGANDATGQNADIFAQLIALLKQAIQDVPPNHTRDGGVIQTGYDPELDRLRHLHDNVEETLEQLADKERQAHNLPIKVGFNKVSGFYFELSAAQAMHAPAHFSRRQTLKNAERFITEELKTLEEAYLSAQSQAIAREKRLYDELMGQLQGQLPALQRLARAIAYLDVLANWVTLTRLDDLSGGASVWCRPTFGKRLASNADQPAAYLDIQGGRHVVVEASLARHQHSHAPREGFVANDCQLGTPAQPERLMLITGPNMGGKSTYMRQTALIVLLACCGSFVPAQAADIGRIERIFTRIGSADDLAGGKSTFMVEMIETANILNQAHANALVLMDEVGRGTSTQDGLAIAYACVKHLASLGCLTLFATHYFELTELAESHPAMFNQHVVTQEVAGQLLLMHKIAHGSTHRSFGLHVAKMAGVPNAVLAMAAQYLQDHAEPRAQPTAQDNAITNATTNETSLATSAPVLSAKQADALSQLAALDPNAMTPKAALEFIYALKELLKTD</sequence>
<dbReference type="InterPro" id="IPR045076">
    <property type="entry name" value="MutS"/>
</dbReference>
<dbReference type="InterPro" id="IPR007695">
    <property type="entry name" value="DNA_mismatch_repair_MutS-lik_N"/>
</dbReference>
<dbReference type="GO" id="GO:0005524">
    <property type="term" value="F:ATP binding"/>
    <property type="evidence" value="ECO:0007669"/>
    <property type="project" value="UniProtKB-KW"/>
</dbReference>
<evidence type="ECO:0000256" key="1">
    <source>
        <dbReference type="ARBA" id="ARBA00006271"/>
    </source>
</evidence>
<dbReference type="InterPro" id="IPR017261">
    <property type="entry name" value="DNA_mismatch_repair_MutS/MSH"/>
</dbReference>
<proteinExistence type="inferred from homology"/>
<dbReference type="PANTHER" id="PTHR11361:SF34">
    <property type="entry name" value="DNA MISMATCH REPAIR PROTEIN MSH1, MITOCHONDRIAL"/>
    <property type="match status" value="1"/>
</dbReference>
<feature type="coiled-coil region" evidence="8">
    <location>
        <begin position="526"/>
        <end position="553"/>
    </location>
</feature>
<evidence type="ECO:0000256" key="7">
    <source>
        <dbReference type="RuleBase" id="RU003756"/>
    </source>
</evidence>
<dbReference type="Proteomes" id="UP000255193">
    <property type="component" value="Unassembled WGS sequence"/>
</dbReference>
<dbReference type="PANTHER" id="PTHR11361">
    <property type="entry name" value="DNA MISMATCH REPAIR PROTEIN MUTS FAMILY MEMBER"/>
    <property type="match status" value="1"/>
</dbReference>
<dbReference type="Pfam" id="PF05190">
    <property type="entry name" value="MutS_IV"/>
    <property type="match status" value="1"/>
</dbReference>
<dbReference type="SUPFAM" id="SSF55271">
    <property type="entry name" value="DNA repair protein MutS, domain I"/>
    <property type="match status" value="1"/>
</dbReference>
<dbReference type="InterPro" id="IPR036187">
    <property type="entry name" value="DNA_mismatch_repair_MutS_sf"/>
</dbReference>
<feature type="compositionally biased region" description="Basic and acidic residues" evidence="9">
    <location>
        <begin position="112"/>
        <end position="121"/>
    </location>
</feature>
<evidence type="ECO:0000256" key="8">
    <source>
        <dbReference type="SAM" id="Coils"/>
    </source>
</evidence>
<evidence type="ECO:0000256" key="3">
    <source>
        <dbReference type="ARBA" id="ARBA00022763"/>
    </source>
</evidence>
<name>A0A378Q3K7_9GAMM</name>
<dbReference type="PIRSF" id="PIRSF037677">
    <property type="entry name" value="DNA_mis_repair_Msh6"/>
    <property type="match status" value="1"/>
</dbReference>
<keyword evidence="2 7" id="KW-0547">Nucleotide-binding</keyword>
<evidence type="ECO:0000313" key="12">
    <source>
        <dbReference type="Proteomes" id="UP000255193"/>
    </source>
</evidence>
<dbReference type="SUPFAM" id="SSF53150">
    <property type="entry name" value="DNA repair protein MutS, domain II"/>
    <property type="match status" value="1"/>
</dbReference>
<dbReference type="InterPro" id="IPR027417">
    <property type="entry name" value="P-loop_NTPase"/>
</dbReference>
<dbReference type="SMART" id="SM00534">
    <property type="entry name" value="MUTSac"/>
    <property type="match status" value="1"/>
</dbReference>
<evidence type="ECO:0000256" key="4">
    <source>
        <dbReference type="ARBA" id="ARBA00022840"/>
    </source>
</evidence>
<dbReference type="Pfam" id="PF05188">
    <property type="entry name" value="MutS_II"/>
    <property type="match status" value="1"/>
</dbReference>
<evidence type="ECO:0000256" key="9">
    <source>
        <dbReference type="SAM" id="MobiDB-lite"/>
    </source>
</evidence>
<dbReference type="GO" id="GO:0030983">
    <property type="term" value="F:mismatched DNA binding"/>
    <property type="evidence" value="ECO:0007669"/>
    <property type="project" value="InterPro"/>
</dbReference>
<dbReference type="NCBIfam" id="NF003810">
    <property type="entry name" value="PRK05399.1"/>
    <property type="match status" value="1"/>
</dbReference>
<evidence type="ECO:0000313" key="11">
    <source>
        <dbReference type="EMBL" id="STY94778.1"/>
    </source>
</evidence>
<keyword evidence="5 7" id="KW-0238">DNA-binding</keyword>
<feature type="compositionally biased region" description="Basic residues" evidence="9">
    <location>
        <begin position="122"/>
        <end position="132"/>
    </location>
</feature>
<dbReference type="Gene3D" id="3.30.420.110">
    <property type="entry name" value="MutS, connector domain"/>
    <property type="match status" value="1"/>
</dbReference>
<dbReference type="Pfam" id="PF00488">
    <property type="entry name" value="MutS_V"/>
    <property type="match status" value="1"/>
</dbReference>
<dbReference type="AlphaFoldDB" id="A0A378Q3K7"/>
<gene>
    <name evidence="11" type="primary">mutS</name>
    <name evidence="11" type="ORF">NCTC11091_00548</name>
</gene>
<keyword evidence="8" id="KW-0175">Coiled coil</keyword>
<keyword evidence="3 7" id="KW-0227">DNA damage</keyword>
<dbReference type="Gene3D" id="3.40.1170.10">
    <property type="entry name" value="DNA repair protein MutS, domain I"/>
    <property type="match status" value="1"/>
</dbReference>
<evidence type="ECO:0000256" key="6">
    <source>
        <dbReference type="ARBA" id="ARBA00023204"/>
    </source>
</evidence>
<dbReference type="Gene3D" id="6.10.140.430">
    <property type="match status" value="1"/>
</dbReference>
<dbReference type="InterPro" id="IPR007696">
    <property type="entry name" value="DNA_mismatch_repair_MutS_core"/>
</dbReference>
<keyword evidence="4" id="KW-0067">ATP-binding</keyword>
<dbReference type="Gene3D" id="3.40.50.300">
    <property type="entry name" value="P-loop containing nucleotide triphosphate hydrolases"/>
    <property type="match status" value="1"/>
</dbReference>
<dbReference type="SMART" id="SM00533">
    <property type="entry name" value="MUTSd"/>
    <property type="match status" value="1"/>
</dbReference>
<dbReference type="RefSeq" id="WP_067059218.1">
    <property type="nucleotide sequence ID" value="NZ_UGQA01000001.1"/>
</dbReference>
<evidence type="ECO:0000256" key="2">
    <source>
        <dbReference type="ARBA" id="ARBA00022741"/>
    </source>
</evidence>
<protein>
    <submittedName>
        <fullName evidence="11">DNA mismatch repair protein mutS</fullName>
    </submittedName>
</protein>
<dbReference type="SUPFAM" id="SSF48334">
    <property type="entry name" value="DNA repair protein MutS, domain III"/>
    <property type="match status" value="1"/>
</dbReference>
<feature type="region of interest" description="Disordered" evidence="9">
    <location>
        <begin position="109"/>
        <end position="142"/>
    </location>
</feature>
<dbReference type="InterPro" id="IPR016151">
    <property type="entry name" value="DNA_mismatch_repair_MutS_N"/>
</dbReference>
<organism evidence="11 12">
    <name type="scientific">Faucicola atlantae</name>
    <dbReference type="NCBI Taxonomy" id="34059"/>
    <lineage>
        <taxon>Bacteria</taxon>
        <taxon>Pseudomonadati</taxon>
        <taxon>Pseudomonadota</taxon>
        <taxon>Gammaproteobacteria</taxon>
        <taxon>Moraxellales</taxon>
        <taxon>Moraxellaceae</taxon>
        <taxon>Faucicola</taxon>
    </lineage>
</organism>
<keyword evidence="6 7" id="KW-0234">DNA repair</keyword>
<accession>A0A378Q3K7</accession>
<dbReference type="InterPro" id="IPR036678">
    <property type="entry name" value="MutS_con_dom_sf"/>
</dbReference>
<evidence type="ECO:0000256" key="5">
    <source>
        <dbReference type="ARBA" id="ARBA00023125"/>
    </source>
</evidence>